<keyword evidence="5" id="KW-0687">Ribonucleoprotein</keyword>
<evidence type="ECO:0000256" key="3">
    <source>
        <dbReference type="ARBA" id="ARBA00023004"/>
    </source>
</evidence>
<evidence type="ECO:0000256" key="2">
    <source>
        <dbReference type="ARBA" id="ARBA00022723"/>
    </source>
</evidence>
<dbReference type="GO" id="GO:0046872">
    <property type="term" value="F:metal ion binding"/>
    <property type="evidence" value="ECO:0007669"/>
    <property type="project" value="UniProtKB-KW"/>
</dbReference>
<sequence>MIHTLSDLLSPCSDESFLQDHFEQSVLLVNRSDSNFFHGFPLFDDVSVLLEKAVSPVAYTVVLEDDKGELSPERYIQSRSLPGHLKYKYGVDIDALFRLYTEGSANVMIRGIHQQFAGIDALQRALSDAFNCTCETQLWLSAEGAVATCPVYDTAQLFFLQLAGTRRWKIYRGPVDHPLSVQANQPFRMDELSLESECTTGPGDTLYIPAGFVYTSVAINEQSVFVKARFTPVNYLRLVLDVLKDIGLTTAAFRKTVFMSQQDSEAQEAIEQLSAVLDDRLTFEAITDAFMRRRAAK</sequence>
<protein>
    <submittedName>
        <fullName evidence="6">Cupin domain-containing protein</fullName>
    </submittedName>
    <submittedName>
        <fullName evidence="5">Ribosomal protein L16 Arg81 hydroxylase, contains JmjC domain</fullName>
    </submittedName>
</protein>
<evidence type="ECO:0000259" key="4">
    <source>
        <dbReference type="PROSITE" id="PS51184"/>
    </source>
</evidence>
<keyword evidence="8" id="KW-1185">Reference proteome</keyword>
<evidence type="ECO:0000313" key="8">
    <source>
        <dbReference type="Proteomes" id="UP001326715"/>
    </source>
</evidence>
<accession>A0A1K1LUM6</accession>
<dbReference type="EMBL" id="FPIZ01000001">
    <property type="protein sequence ID" value="SFW13366.1"/>
    <property type="molecule type" value="Genomic_DNA"/>
</dbReference>
<dbReference type="RefSeq" id="WP_072356699.1">
    <property type="nucleotide sequence ID" value="NZ_CP139972.1"/>
</dbReference>
<evidence type="ECO:0000313" key="7">
    <source>
        <dbReference type="Proteomes" id="UP000183788"/>
    </source>
</evidence>
<proteinExistence type="predicted"/>
<evidence type="ECO:0000256" key="1">
    <source>
        <dbReference type="ARBA" id="ARBA00001954"/>
    </source>
</evidence>
<dbReference type="GO" id="GO:0032453">
    <property type="term" value="F:histone H3K4 demethylase activity"/>
    <property type="evidence" value="ECO:0007669"/>
    <property type="project" value="TreeGrafter"/>
</dbReference>
<dbReference type="EMBL" id="CP140154">
    <property type="protein sequence ID" value="WQG89466.1"/>
    <property type="molecule type" value="Genomic_DNA"/>
</dbReference>
<dbReference type="STRING" id="1004.SAMN05661012_00152"/>
<dbReference type="Proteomes" id="UP001326715">
    <property type="component" value="Chromosome"/>
</dbReference>
<name>A0A1K1LUM6_9BACT</name>
<dbReference type="PANTHER" id="PTHR13096">
    <property type="entry name" value="MINA53 MYC INDUCED NUCLEAR ANTIGEN"/>
    <property type="match status" value="1"/>
</dbReference>
<dbReference type="InterPro" id="IPR039994">
    <property type="entry name" value="NO66-like"/>
</dbReference>
<organism evidence="5 7">
    <name type="scientific">Chitinophaga sancti</name>
    <dbReference type="NCBI Taxonomy" id="1004"/>
    <lineage>
        <taxon>Bacteria</taxon>
        <taxon>Pseudomonadati</taxon>
        <taxon>Bacteroidota</taxon>
        <taxon>Chitinophagia</taxon>
        <taxon>Chitinophagales</taxon>
        <taxon>Chitinophagaceae</taxon>
        <taxon>Chitinophaga</taxon>
    </lineage>
</organism>
<dbReference type="AlphaFoldDB" id="A0A1K1LUM6"/>
<dbReference type="GO" id="GO:0051864">
    <property type="term" value="F:histone H3K36 demethylase activity"/>
    <property type="evidence" value="ECO:0007669"/>
    <property type="project" value="TreeGrafter"/>
</dbReference>
<dbReference type="GO" id="GO:0005840">
    <property type="term" value="C:ribosome"/>
    <property type="evidence" value="ECO:0007669"/>
    <property type="project" value="UniProtKB-KW"/>
</dbReference>
<keyword evidence="2" id="KW-0479">Metal-binding</keyword>
<comment type="cofactor">
    <cofactor evidence="1">
        <name>Fe(2+)</name>
        <dbReference type="ChEBI" id="CHEBI:29033"/>
    </cofactor>
</comment>
<reference evidence="5 7" key="1">
    <citation type="submission" date="2016-11" db="EMBL/GenBank/DDBJ databases">
        <authorList>
            <person name="Jaros S."/>
            <person name="Januszkiewicz K."/>
            <person name="Wedrychowicz H."/>
        </authorList>
    </citation>
    <scope>NUCLEOTIDE SEQUENCE [LARGE SCALE GENOMIC DNA]</scope>
    <source>
        <strain evidence="5 7">DSM 784</strain>
    </source>
</reference>
<dbReference type="OrthoDB" id="2942327at2"/>
<reference evidence="6 8" key="2">
    <citation type="submission" date="2023-11" db="EMBL/GenBank/DDBJ databases">
        <title>MicrobeMod: A computational toolkit for identifying prokaryotic methylation and restriction-modification with nanopore sequencing.</title>
        <authorList>
            <person name="Crits-Christoph A."/>
            <person name="Kang S.C."/>
            <person name="Lee H."/>
            <person name="Ostrov N."/>
        </authorList>
    </citation>
    <scope>NUCLEOTIDE SEQUENCE [LARGE SCALE GENOMIC DNA]</scope>
    <source>
        <strain evidence="6 8">ATCC 23090</strain>
    </source>
</reference>
<dbReference type="SUPFAM" id="SSF51197">
    <property type="entry name" value="Clavaminate synthase-like"/>
    <property type="match status" value="1"/>
</dbReference>
<evidence type="ECO:0000313" key="6">
    <source>
        <dbReference type="EMBL" id="WQG89466.1"/>
    </source>
</evidence>
<keyword evidence="3" id="KW-0408">Iron</keyword>
<keyword evidence="5" id="KW-0689">Ribosomal protein</keyword>
<dbReference type="PROSITE" id="PS51184">
    <property type="entry name" value="JMJC"/>
    <property type="match status" value="1"/>
</dbReference>
<dbReference type="Proteomes" id="UP000183788">
    <property type="component" value="Unassembled WGS sequence"/>
</dbReference>
<dbReference type="Pfam" id="PF08007">
    <property type="entry name" value="JmjC_2"/>
    <property type="match status" value="1"/>
</dbReference>
<evidence type="ECO:0000313" key="5">
    <source>
        <dbReference type="EMBL" id="SFW13366.1"/>
    </source>
</evidence>
<dbReference type="InterPro" id="IPR003347">
    <property type="entry name" value="JmjC_dom"/>
</dbReference>
<gene>
    <name evidence="5" type="ORF">SAMN05661012_00152</name>
    <name evidence="6" type="ORF">SR876_31530</name>
</gene>
<feature type="domain" description="JmjC" evidence="4">
    <location>
        <begin position="104"/>
        <end position="247"/>
    </location>
</feature>
<dbReference type="PANTHER" id="PTHR13096:SF9">
    <property type="entry name" value="BIFUNCTIONAL LYSINE-SPECIFIC DEMETHYLASE AND HISTIDYL-HYDROXYLASE"/>
    <property type="match status" value="1"/>
</dbReference>
<dbReference type="Gene3D" id="2.60.120.650">
    <property type="entry name" value="Cupin"/>
    <property type="match status" value="1"/>
</dbReference>